<gene>
    <name evidence="9" type="ORF">CALVIDRAFT_541543</name>
</gene>
<dbReference type="PANTHER" id="PTHR43774:SF1">
    <property type="entry name" value="PEPTIDE METHIONINE SULFOXIDE REDUCTASE MSRA 2"/>
    <property type="match status" value="1"/>
</dbReference>
<evidence type="ECO:0000256" key="3">
    <source>
        <dbReference type="ARBA" id="ARBA00023002"/>
    </source>
</evidence>
<dbReference type="HAMAP" id="MF_01401">
    <property type="entry name" value="MsrA"/>
    <property type="match status" value="1"/>
</dbReference>
<evidence type="ECO:0000313" key="9">
    <source>
        <dbReference type="EMBL" id="KZO91799.1"/>
    </source>
</evidence>
<dbReference type="PANTHER" id="PTHR43774">
    <property type="entry name" value="PEPTIDE METHIONINE SULFOXIDE REDUCTASE"/>
    <property type="match status" value="1"/>
</dbReference>
<organism evidence="9 10">
    <name type="scientific">Calocera viscosa (strain TUFC12733)</name>
    <dbReference type="NCBI Taxonomy" id="1330018"/>
    <lineage>
        <taxon>Eukaryota</taxon>
        <taxon>Fungi</taxon>
        <taxon>Dikarya</taxon>
        <taxon>Basidiomycota</taxon>
        <taxon>Agaricomycotina</taxon>
        <taxon>Dacrymycetes</taxon>
        <taxon>Dacrymycetales</taxon>
        <taxon>Dacrymycetaceae</taxon>
        <taxon>Calocera</taxon>
    </lineage>
</organism>
<evidence type="ECO:0000256" key="2">
    <source>
        <dbReference type="ARBA" id="ARBA00012502"/>
    </source>
</evidence>
<dbReference type="NCBIfam" id="TIGR00401">
    <property type="entry name" value="msrA"/>
    <property type="match status" value="1"/>
</dbReference>
<evidence type="ECO:0000256" key="4">
    <source>
        <dbReference type="ARBA" id="ARBA00030643"/>
    </source>
</evidence>
<keyword evidence="10" id="KW-1185">Reference proteome</keyword>
<dbReference type="STRING" id="1330018.A0A167HMX2"/>
<dbReference type="OrthoDB" id="77405at2759"/>
<evidence type="ECO:0000256" key="6">
    <source>
        <dbReference type="ARBA" id="ARBA00048782"/>
    </source>
</evidence>
<dbReference type="GO" id="GO:0034599">
    <property type="term" value="P:cellular response to oxidative stress"/>
    <property type="evidence" value="ECO:0007669"/>
    <property type="project" value="UniProtKB-ARBA"/>
</dbReference>
<reference evidence="9 10" key="1">
    <citation type="journal article" date="2016" name="Mol. Biol. Evol.">
        <title>Comparative Genomics of Early-Diverging Mushroom-Forming Fungi Provides Insights into the Origins of Lignocellulose Decay Capabilities.</title>
        <authorList>
            <person name="Nagy L.G."/>
            <person name="Riley R."/>
            <person name="Tritt A."/>
            <person name="Adam C."/>
            <person name="Daum C."/>
            <person name="Floudas D."/>
            <person name="Sun H."/>
            <person name="Yadav J.S."/>
            <person name="Pangilinan J."/>
            <person name="Larsson K.H."/>
            <person name="Matsuura K."/>
            <person name="Barry K."/>
            <person name="Labutti K."/>
            <person name="Kuo R."/>
            <person name="Ohm R.A."/>
            <person name="Bhattacharya S.S."/>
            <person name="Shirouzu T."/>
            <person name="Yoshinaga Y."/>
            <person name="Martin F.M."/>
            <person name="Grigoriev I.V."/>
            <person name="Hibbett D.S."/>
        </authorList>
    </citation>
    <scope>NUCLEOTIDE SEQUENCE [LARGE SCALE GENOMIC DNA]</scope>
    <source>
        <strain evidence="9 10">TUFC12733</strain>
    </source>
</reference>
<evidence type="ECO:0000259" key="8">
    <source>
        <dbReference type="Pfam" id="PF01625"/>
    </source>
</evidence>
<dbReference type="AlphaFoldDB" id="A0A167HMX2"/>
<feature type="compositionally biased region" description="Polar residues" evidence="7">
    <location>
        <begin position="32"/>
        <end position="41"/>
    </location>
</feature>
<dbReference type="Pfam" id="PF01625">
    <property type="entry name" value="PMSR"/>
    <property type="match status" value="1"/>
</dbReference>
<dbReference type="FunFam" id="3.30.1060.10:FF:000006">
    <property type="entry name" value="Peptide methionine sulfoxide reductase"/>
    <property type="match status" value="1"/>
</dbReference>
<feature type="compositionally biased region" description="Polar residues" evidence="7">
    <location>
        <begin position="1"/>
        <end position="10"/>
    </location>
</feature>
<comment type="similarity">
    <text evidence="1">Belongs to the MsrA Met sulfoxide reductase family.</text>
</comment>
<comment type="catalytic activity">
    <reaction evidence="5">
        <text>L-methionyl-[protein] + [thioredoxin]-disulfide + H2O = L-methionyl-(S)-S-oxide-[protein] + [thioredoxin]-dithiol</text>
        <dbReference type="Rhea" id="RHEA:14217"/>
        <dbReference type="Rhea" id="RHEA-COMP:10698"/>
        <dbReference type="Rhea" id="RHEA-COMP:10700"/>
        <dbReference type="Rhea" id="RHEA-COMP:12313"/>
        <dbReference type="Rhea" id="RHEA-COMP:12315"/>
        <dbReference type="ChEBI" id="CHEBI:15377"/>
        <dbReference type="ChEBI" id="CHEBI:16044"/>
        <dbReference type="ChEBI" id="CHEBI:29950"/>
        <dbReference type="ChEBI" id="CHEBI:44120"/>
        <dbReference type="ChEBI" id="CHEBI:50058"/>
        <dbReference type="EC" id="1.8.4.11"/>
    </reaction>
</comment>
<proteinExistence type="inferred from homology"/>
<dbReference type="GO" id="GO:0008113">
    <property type="term" value="F:peptide-methionine (S)-S-oxide reductase activity"/>
    <property type="evidence" value="ECO:0007669"/>
    <property type="project" value="UniProtKB-EC"/>
</dbReference>
<name>A0A167HMX2_CALVF</name>
<feature type="region of interest" description="Disordered" evidence="7">
    <location>
        <begin position="1"/>
        <end position="41"/>
    </location>
</feature>
<keyword evidence="3" id="KW-0560">Oxidoreductase</keyword>
<protein>
    <recommendedName>
        <fullName evidence="2">peptide-methionine (S)-S-oxide reductase</fullName>
        <ecNumber evidence="2">1.8.4.11</ecNumber>
    </recommendedName>
    <alternativeName>
        <fullName evidence="4">Peptide-methionine (S)-S-oxide reductase</fullName>
    </alternativeName>
</protein>
<dbReference type="Proteomes" id="UP000076738">
    <property type="component" value="Unassembled WGS sequence"/>
</dbReference>
<evidence type="ECO:0000256" key="5">
    <source>
        <dbReference type="ARBA" id="ARBA00047806"/>
    </source>
</evidence>
<sequence length="265" mass="29100">MTPAKLSSRSMRGEALLSNPPSGCFRTKGQQDESSSPTSFTQPFMLNRLLSNAQRLLPLSLSASTMSHHARPQPALPAPTVPSTISAHAALSGAPSGVTEVATFASGCFWGTEHIFRQYYEGRGLVKASVGYTGGDVKDPNYRRVCSGETGHAEACRVEFDPGLVDYAELVEFFYRSHDPTTLNRQGGDVGTQYRSAIFYSTPAQKAAAEQVTKEVQAKHFAPRGKEIVTQVVEAGEWWDAEDYHQEYLGKNPDGYQCSTHRIWF</sequence>
<feature type="domain" description="Peptide methionine sulphoxide reductase MsrA" evidence="8">
    <location>
        <begin position="102"/>
        <end position="258"/>
    </location>
</feature>
<dbReference type="EMBL" id="KV417318">
    <property type="protein sequence ID" value="KZO91799.1"/>
    <property type="molecule type" value="Genomic_DNA"/>
</dbReference>
<evidence type="ECO:0000256" key="1">
    <source>
        <dbReference type="ARBA" id="ARBA00005591"/>
    </source>
</evidence>
<accession>A0A167HMX2</accession>
<dbReference type="SUPFAM" id="SSF55068">
    <property type="entry name" value="Peptide methionine sulfoxide reductase"/>
    <property type="match status" value="1"/>
</dbReference>
<dbReference type="EC" id="1.8.4.11" evidence="2"/>
<dbReference type="Gene3D" id="3.30.1060.10">
    <property type="entry name" value="Peptide methionine sulphoxide reductase MsrA"/>
    <property type="match status" value="1"/>
</dbReference>
<comment type="catalytic activity">
    <reaction evidence="6">
        <text>[thioredoxin]-disulfide + L-methionine + H2O = L-methionine (S)-S-oxide + [thioredoxin]-dithiol</text>
        <dbReference type="Rhea" id="RHEA:19993"/>
        <dbReference type="Rhea" id="RHEA-COMP:10698"/>
        <dbReference type="Rhea" id="RHEA-COMP:10700"/>
        <dbReference type="ChEBI" id="CHEBI:15377"/>
        <dbReference type="ChEBI" id="CHEBI:29950"/>
        <dbReference type="ChEBI" id="CHEBI:50058"/>
        <dbReference type="ChEBI" id="CHEBI:57844"/>
        <dbReference type="ChEBI" id="CHEBI:58772"/>
        <dbReference type="EC" id="1.8.4.11"/>
    </reaction>
</comment>
<evidence type="ECO:0000313" key="10">
    <source>
        <dbReference type="Proteomes" id="UP000076738"/>
    </source>
</evidence>
<dbReference type="InterPro" id="IPR002569">
    <property type="entry name" value="Met_Sox_Rdtase_MsrA_dom"/>
</dbReference>
<dbReference type="InterPro" id="IPR036509">
    <property type="entry name" value="Met_Sox_Rdtase_MsrA_sf"/>
</dbReference>
<evidence type="ECO:0000256" key="7">
    <source>
        <dbReference type="SAM" id="MobiDB-lite"/>
    </source>
</evidence>